<dbReference type="InterPro" id="IPR050406">
    <property type="entry name" value="FGGY_Carb_Kinase"/>
</dbReference>
<dbReference type="CDD" id="cd07773">
    <property type="entry name" value="ASKHA_NBD_FGGY_FK"/>
    <property type="match status" value="1"/>
</dbReference>
<evidence type="ECO:0000256" key="1">
    <source>
        <dbReference type="ARBA" id="ARBA00022679"/>
    </source>
</evidence>
<feature type="non-terminal residue" evidence="4">
    <location>
        <position position="304"/>
    </location>
</feature>
<dbReference type="AlphaFoldDB" id="A0A0F9E974"/>
<sequence length="304" mass="34670">MEKYIISLDLGTTNVKVALYNSKLEEINVTSLKVTYSNKGDFVEFDPENYWDLCKESIKKSIKNSAIDPKTIASISITGQAESLILLDTNYRPLRMAISWLDERSKEECEILSSRFQREDGYKITGLPEMITTVPITKILWIKRNEPEIFDRAHKFLLIKDFIIFKLTHSFISEYSTYSFSYYFDIVKKKYWEEILDFVNVKKEQLPELLEPGETAARVSTEIADEFNFARNTEVNTGALDHFAGMIGVGNIKEGILSETTGTVLALAMLTKVPYINEYSQPCHCSALKNRYVLLPVCESGGIS</sequence>
<dbReference type="InterPro" id="IPR018484">
    <property type="entry name" value="FGGY_N"/>
</dbReference>
<dbReference type="EMBL" id="LAZR01025848">
    <property type="protein sequence ID" value="KKL70613.1"/>
    <property type="molecule type" value="Genomic_DNA"/>
</dbReference>
<gene>
    <name evidence="4" type="ORF">LCGC14_2103180</name>
</gene>
<dbReference type="Gene3D" id="3.30.420.40">
    <property type="match status" value="1"/>
</dbReference>
<keyword evidence="1" id="KW-0808">Transferase</keyword>
<feature type="domain" description="Carbohydrate kinase FGGY N-terminal" evidence="3">
    <location>
        <begin position="4"/>
        <end position="248"/>
    </location>
</feature>
<proteinExistence type="predicted"/>
<protein>
    <recommendedName>
        <fullName evidence="3">Carbohydrate kinase FGGY N-terminal domain-containing protein</fullName>
    </recommendedName>
</protein>
<name>A0A0F9E974_9ZZZZ</name>
<dbReference type="Pfam" id="PF00370">
    <property type="entry name" value="FGGY_N"/>
    <property type="match status" value="1"/>
</dbReference>
<evidence type="ECO:0000256" key="2">
    <source>
        <dbReference type="ARBA" id="ARBA00022777"/>
    </source>
</evidence>
<dbReference type="InterPro" id="IPR043129">
    <property type="entry name" value="ATPase_NBD"/>
</dbReference>
<dbReference type="GO" id="GO:0005975">
    <property type="term" value="P:carbohydrate metabolic process"/>
    <property type="evidence" value="ECO:0007669"/>
    <property type="project" value="InterPro"/>
</dbReference>
<evidence type="ECO:0000259" key="3">
    <source>
        <dbReference type="Pfam" id="PF00370"/>
    </source>
</evidence>
<dbReference type="GO" id="GO:0016301">
    <property type="term" value="F:kinase activity"/>
    <property type="evidence" value="ECO:0007669"/>
    <property type="project" value="UniProtKB-KW"/>
</dbReference>
<dbReference type="PANTHER" id="PTHR43095:SF2">
    <property type="entry name" value="GLUCONOKINASE"/>
    <property type="match status" value="1"/>
</dbReference>
<dbReference type="SUPFAM" id="SSF53067">
    <property type="entry name" value="Actin-like ATPase domain"/>
    <property type="match status" value="1"/>
</dbReference>
<accession>A0A0F9E974</accession>
<keyword evidence="2" id="KW-0418">Kinase</keyword>
<reference evidence="4" key="1">
    <citation type="journal article" date="2015" name="Nature">
        <title>Complex archaea that bridge the gap between prokaryotes and eukaryotes.</title>
        <authorList>
            <person name="Spang A."/>
            <person name="Saw J.H."/>
            <person name="Jorgensen S.L."/>
            <person name="Zaremba-Niedzwiedzka K."/>
            <person name="Martijn J."/>
            <person name="Lind A.E."/>
            <person name="van Eijk R."/>
            <person name="Schleper C."/>
            <person name="Guy L."/>
            <person name="Ettema T.J."/>
        </authorList>
    </citation>
    <scope>NUCLEOTIDE SEQUENCE</scope>
</reference>
<evidence type="ECO:0000313" key="4">
    <source>
        <dbReference type="EMBL" id="KKL70613.1"/>
    </source>
</evidence>
<comment type="caution">
    <text evidence="4">The sequence shown here is derived from an EMBL/GenBank/DDBJ whole genome shotgun (WGS) entry which is preliminary data.</text>
</comment>
<dbReference type="PANTHER" id="PTHR43095">
    <property type="entry name" value="SUGAR KINASE"/>
    <property type="match status" value="1"/>
</dbReference>
<organism evidence="4">
    <name type="scientific">marine sediment metagenome</name>
    <dbReference type="NCBI Taxonomy" id="412755"/>
    <lineage>
        <taxon>unclassified sequences</taxon>
        <taxon>metagenomes</taxon>
        <taxon>ecological metagenomes</taxon>
    </lineage>
</organism>